<keyword evidence="5" id="KW-0067">ATP-binding</keyword>
<dbReference type="NCBIfam" id="NF006957">
    <property type="entry name" value="PRK09434.1"/>
    <property type="match status" value="1"/>
</dbReference>
<evidence type="ECO:0000256" key="2">
    <source>
        <dbReference type="ARBA" id="ARBA00022679"/>
    </source>
</evidence>
<dbReference type="CDD" id="cd01167">
    <property type="entry name" value="bac_FRK"/>
    <property type="match status" value="1"/>
</dbReference>
<evidence type="ECO:0000259" key="6">
    <source>
        <dbReference type="Pfam" id="PF00294"/>
    </source>
</evidence>
<protein>
    <submittedName>
        <fullName evidence="7">Fructokinase</fullName>
    </submittedName>
</protein>
<evidence type="ECO:0000256" key="5">
    <source>
        <dbReference type="ARBA" id="ARBA00022840"/>
    </source>
</evidence>
<dbReference type="RefSeq" id="WP_036833830.1">
    <property type="nucleotide sequence ID" value="NZ_AVPG01000009.1"/>
</dbReference>
<gene>
    <name evidence="7" type="ORF">N784_02635</name>
</gene>
<dbReference type="SUPFAM" id="SSF53613">
    <property type="entry name" value="Ribokinase-like"/>
    <property type="match status" value="1"/>
</dbReference>
<proteinExistence type="inferred from homology"/>
<comment type="similarity">
    <text evidence="1">Belongs to the carbohydrate kinase PfkB family.</text>
</comment>
<evidence type="ECO:0000256" key="1">
    <source>
        <dbReference type="ARBA" id="ARBA00010688"/>
    </source>
</evidence>
<dbReference type="eggNOG" id="COG0524">
    <property type="taxonomic scope" value="Bacteria"/>
</dbReference>
<evidence type="ECO:0000313" key="7">
    <source>
        <dbReference type="EMBL" id="KGX87034.1"/>
    </source>
</evidence>
<dbReference type="PROSITE" id="PS00583">
    <property type="entry name" value="PFKB_KINASES_1"/>
    <property type="match status" value="1"/>
</dbReference>
<dbReference type="InterPro" id="IPR050306">
    <property type="entry name" value="PfkB_Carbo_kinase"/>
</dbReference>
<comment type="caution">
    <text evidence="7">The sequence shown here is derived from an EMBL/GenBank/DDBJ whole genome shotgun (WGS) entry which is preliminary data.</text>
</comment>
<dbReference type="GO" id="GO:0008865">
    <property type="term" value="F:fructokinase activity"/>
    <property type="evidence" value="ECO:0007669"/>
    <property type="project" value="UniProtKB-ARBA"/>
</dbReference>
<dbReference type="InterPro" id="IPR002173">
    <property type="entry name" value="Carboh/pur_kinase_PfkB_CS"/>
</dbReference>
<dbReference type="GO" id="GO:0005524">
    <property type="term" value="F:ATP binding"/>
    <property type="evidence" value="ECO:0007669"/>
    <property type="project" value="UniProtKB-KW"/>
</dbReference>
<evidence type="ECO:0000313" key="8">
    <source>
        <dbReference type="Proteomes" id="UP000030401"/>
    </source>
</evidence>
<dbReference type="PRINTS" id="PR00990">
    <property type="entry name" value="RIBOKINASE"/>
</dbReference>
<dbReference type="PANTHER" id="PTHR43085">
    <property type="entry name" value="HEXOKINASE FAMILY MEMBER"/>
    <property type="match status" value="1"/>
</dbReference>
<keyword evidence="4 7" id="KW-0418">Kinase</keyword>
<dbReference type="EMBL" id="AVPG01000009">
    <property type="protein sequence ID" value="KGX87034.1"/>
    <property type="molecule type" value="Genomic_DNA"/>
</dbReference>
<accession>A0A0A5G4S9</accession>
<dbReference type="InterPro" id="IPR002139">
    <property type="entry name" value="Ribo/fructo_kinase"/>
</dbReference>
<dbReference type="AlphaFoldDB" id="A0A0A5G4S9"/>
<evidence type="ECO:0000256" key="3">
    <source>
        <dbReference type="ARBA" id="ARBA00022741"/>
    </source>
</evidence>
<reference evidence="7 8" key="1">
    <citation type="submission" date="2013-08" db="EMBL/GenBank/DDBJ databases">
        <authorList>
            <person name="Huang J."/>
            <person name="Wang G."/>
        </authorList>
    </citation>
    <scope>NUCLEOTIDE SEQUENCE [LARGE SCALE GENOMIC DNA]</scope>
    <source>
        <strain evidence="7 8">JSM 072002</strain>
    </source>
</reference>
<dbReference type="Gene3D" id="3.40.1190.20">
    <property type="match status" value="1"/>
</dbReference>
<organism evidence="7 8">
    <name type="scientific">Pontibacillus litoralis JSM 072002</name>
    <dbReference type="NCBI Taxonomy" id="1385512"/>
    <lineage>
        <taxon>Bacteria</taxon>
        <taxon>Bacillati</taxon>
        <taxon>Bacillota</taxon>
        <taxon>Bacilli</taxon>
        <taxon>Bacillales</taxon>
        <taxon>Bacillaceae</taxon>
        <taxon>Pontibacillus</taxon>
    </lineage>
</organism>
<dbReference type="PANTHER" id="PTHR43085:SF1">
    <property type="entry name" value="PSEUDOURIDINE KINASE-RELATED"/>
    <property type="match status" value="1"/>
</dbReference>
<feature type="domain" description="Carbohydrate kinase PfkB" evidence="6">
    <location>
        <begin position="5"/>
        <end position="305"/>
    </location>
</feature>
<dbReference type="InterPro" id="IPR029056">
    <property type="entry name" value="Ribokinase-like"/>
</dbReference>
<keyword evidence="3" id="KW-0547">Nucleotide-binding</keyword>
<dbReference type="InterPro" id="IPR011611">
    <property type="entry name" value="PfkB_dom"/>
</dbReference>
<keyword evidence="2" id="KW-0808">Transferase</keyword>
<dbReference type="GO" id="GO:0006000">
    <property type="term" value="P:fructose metabolic process"/>
    <property type="evidence" value="ECO:0007669"/>
    <property type="project" value="UniProtKB-ARBA"/>
</dbReference>
<sequence>MKRGILSLGEALVDFVPLDLTNQQYQKSPGGAPANVAVGVAKLGGKATFIGKVGNDGLGSFLYDTFMQYGVRTEHMKFTKEAKTGLVFVSNTADGERSFEFLIEPSADQLFSVEDLDVTEIKEHKIVHFGSISLIHKCARAATLETIRLAQEHDGIVSFDPNVRLDLWPSEEVAREMIQAVLSKVDVLKLSKEELVFLTGDRDIQQGVAALSIYDIPIILVTMGAEGSYVCMKDNVQFVPATAVEAVDTTGAGDAYMSCILYLLDQYEGEWSLVSITELVEMATYASVSGGLATQAKGAMTALPSLAEIEEKLDGRL</sequence>
<evidence type="ECO:0000256" key="4">
    <source>
        <dbReference type="ARBA" id="ARBA00022777"/>
    </source>
</evidence>
<dbReference type="OrthoDB" id="9813569at2"/>
<name>A0A0A5G4S9_9BACI</name>
<dbReference type="STRING" id="1385512.N784_02635"/>
<dbReference type="Proteomes" id="UP000030401">
    <property type="component" value="Unassembled WGS sequence"/>
</dbReference>
<keyword evidence="8" id="KW-1185">Reference proteome</keyword>
<dbReference type="Pfam" id="PF00294">
    <property type="entry name" value="PfkB"/>
    <property type="match status" value="1"/>
</dbReference>